<dbReference type="InterPro" id="IPR050570">
    <property type="entry name" value="Cell_wall_metabolism_enzyme"/>
</dbReference>
<dbReference type="Gene3D" id="2.70.70.10">
    <property type="entry name" value="Glucose Permease (Domain IIA)"/>
    <property type="match status" value="1"/>
</dbReference>
<dbReference type="EMBL" id="JACXAF010000003">
    <property type="protein sequence ID" value="MBD1388448.1"/>
    <property type="molecule type" value="Genomic_DNA"/>
</dbReference>
<dbReference type="Proteomes" id="UP000638014">
    <property type="component" value="Unassembled WGS sequence"/>
</dbReference>
<dbReference type="InterPro" id="IPR011055">
    <property type="entry name" value="Dup_hybrid_motif"/>
</dbReference>
<dbReference type="InterPro" id="IPR016047">
    <property type="entry name" value="M23ase_b-sheet_dom"/>
</dbReference>
<evidence type="ECO:0000259" key="2">
    <source>
        <dbReference type="Pfam" id="PF01551"/>
    </source>
</evidence>
<dbReference type="Pfam" id="PF01551">
    <property type="entry name" value="Peptidase_M23"/>
    <property type="match status" value="1"/>
</dbReference>
<evidence type="ECO:0000256" key="1">
    <source>
        <dbReference type="SAM" id="SignalP"/>
    </source>
</evidence>
<feature type="domain" description="M23ase beta-sheet core" evidence="2">
    <location>
        <begin position="173"/>
        <end position="268"/>
    </location>
</feature>
<keyword evidence="4" id="KW-1185">Reference proteome</keyword>
<name>A0A8J6QHD5_9GAMM</name>
<feature type="chain" id="PRO_5035302344" evidence="1">
    <location>
        <begin position="27"/>
        <end position="279"/>
    </location>
</feature>
<comment type="caution">
    <text evidence="3">The sequence shown here is derived from an EMBL/GenBank/DDBJ whole genome shotgun (WGS) entry which is preliminary data.</text>
</comment>
<evidence type="ECO:0000313" key="3">
    <source>
        <dbReference type="EMBL" id="MBD1388448.1"/>
    </source>
</evidence>
<feature type="signal peptide" evidence="1">
    <location>
        <begin position="1"/>
        <end position="26"/>
    </location>
</feature>
<dbReference type="GO" id="GO:0004222">
    <property type="term" value="F:metalloendopeptidase activity"/>
    <property type="evidence" value="ECO:0007669"/>
    <property type="project" value="TreeGrafter"/>
</dbReference>
<organism evidence="3 4">
    <name type="scientific">Neiella litorisoli</name>
    <dbReference type="NCBI Taxonomy" id="2771431"/>
    <lineage>
        <taxon>Bacteria</taxon>
        <taxon>Pseudomonadati</taxon>
        <taxon>Pseudomonadota</taxon>
        <taxon>Gammaproteobacteria</taxon>
        <taxon>Alteromonadales</taxon>
        <taxon>Echinimonadaceae</taxon>
        <taxon>Neiella</taxon>
    </lineage>
</organism>
<dbReference type="PANTHER" id="PTHR21666:SF285">
    <property type="entry name" value="M23 FAMILY METALLOPEPTIDASE"/>
    <property type="match status" value="1"/>
</dbReference>
<gene>
    <name evidence="3" type="ORF">IC617_03320</name>
</gene>
<sequence length="279" mass="30432">MVNRLWRRQLALLVFGFSAFVTGAHSVEVELLAEPVQGSLVRGIASPGAVVTFHGQTLEVGPAGEFVFGIGRDATGSRELIVTDANGKEARRTLDIVEREFNIQRIEGIAKRIMNPKPEDIERAKKDNRMVAAARAPVTERLDFMQPFIWPVEGPISGVYGSQRFYNGEPRRPHFGVDIAVPTGTQVVAPADGVIVLWVPDMFYSGGTMIIDHGFGVNSTFLHLSGSLVKTGEEVKQGQPVALVGATGRVTGAHLDWRMNWKSARVDPQLLVPPMPKAN</sequence>
<dbReference type="RefSeq" id="WP_191143554.1">
    <property type="nucleotide sequence ID" value="NZ_JACXAF010000003.1"/>
</dbReference>
<dbReference type="SUPFAM" id="SSF51261">
    <property type="entry name" value="Duplicated hybrid motif"/>
    <property type="match status" value="1"/>
</dbReference>
<keyword evidence="1" id="KW-0732">Signal</keyword>
<dbReference type="CDD" id="cd12797">
    <property type="entry name" value="M23_peptidase"/>
    <property type="match status" value="1"/>
</dbReference>
<dbReference type="PANTHER" id="PTHR21666">
    <property type="entry name" value="PEPTIDASE-RELATED"/>
    <property type="match status" value="1"/>
</dbReference>
<dbReference type="AlphaFoldDB" id="A0A8J6QHD5"/>
<dbReference type="FunFam" id="2.70.70.10:FF:000019">
    <property type="entry name" value="M23 family peptidase"/>
    <property type="match status" value="1"/>
</dbReference>
<evidence type="ECO:0000313" key="4">
    <source>
        <dbReference type="Proteomes" id="UP000638014"/>
    </source>
</evidence>
<accession>A0A8J6QHD5</accession>
<proteinExistence type="predicted"/>
<protein>
    <submittedName>
        <fullName evidence="3">M23 family metallopeptidase</fullName>
    </submittedName>
</protein>
<reference evidence="3" key="1">
    <citation type="submission" date="2020-09" db="EMBL/GenBank/DDBJ databases">
        <title>A novel bacterium of genus Neiella, isolated from South China Sea.</title>
        <authorList>
            <person name="Huang H."/>
            <person name="Mo K."/>
            <person name="Hu Y."/>
        </authorList>
    </citation>
    <scope>NUCLEOTIDE SEQUENCE</scope>
    <source>
        <strain evidence="3">HB171785</strain>
    </source>
</reference>